<comment type="caution">
    <text evidence="1">The sequence shown here is derived from an EMBL/GenBank/DDBJ whole genome shotgun (WGS) entry which is preliminary data.</text>
</comment>
<keyword evidence="2" id="KW-1185">Reference proteome</keyword>
<dbReference type="Gene3D" id="3.40.50.720">
    <property type="entry name" value="NAD(P)-binding Rossmann-like Domain"/>
    <property type="match status" value="1"/>
</dbReference>
<proteinExistence type="predicted"/>
<name>A0ABS7RK87_9ACTN</name>
<organism evidence="1 2">
    <name type="scientific">Nocardioides jiangsuensis</name>
    <dbReference type="NCBI Taxonomy" id="2866161"/>
    <lineage>
        <taxon>Bacteria</taxon>
        <taxon>Bacillati</taxon>
        <taxon>Actinomycetota</taxon>
        <taxon>Actinomycetes</taxon>
        <taxon>Propionibacteriales</taxon>
        <taxon>Nocardioidaceae</taxon>
        <taxon>Nocardioides</taxon>
    </lineage>
</organism>
<accession>A0ABS7RK87</accession>
<dbReference type="InterPro" id="IPR022291">
    <property type="entry name" value="Bacteriocin_synth_cyclodeHase"/>
</dbReference>
<evidence type="ECO:0000313" key="1">
    <source>
        <dbReference type="EMBL" id="MBY9075464.1"/>
    </source>
</evidence>
<gene>
    <name evidence="1" type="ORF">K1X13_11590</name>
</gene>
<dbReference type="EMBL" id="JAIEZQ010000002">
    <property type="protein sequence ID" value="MBY9075464.1"/>
    <property type="molecule type" value="Genomic_DNA"/>
</dbReference>
<dbReference type="RefSeq" id="WP_221025208.1">
    <property type="nucleotide sequence ID" value="NZ_JAIEZQ010000002.1"/>
</dbReference>
<reference evidence="1 2" key="1">
    <citation type="submission" date="2021-08" db="EMBL/GenBank/DDBJ databases">
        <title>Nocardioides bacterium WL0053 sp. nov., isolated from the sediment.</title>
        <authorList>
            <person name="Wang L."/>
            <person name="Zhang D."/>
            <person name="Zhang A."/>
        </authorList>
    </citation>
    <scope>NUCLEOTIDE SEQUENCE [LARGE SCALE GENOMIC DNA]</scope>
    <source>
        <strain evidence="1 2">WL0053</strain>
    </source>
</reference>
<dbReference type="Proteomes" id="UP000754710">
    <property type="component" value="Unassembled WGS sequence"/>
</dbReference>
<sequence length="305" mass="31543">MRPILRPGTHVLRRSARELQVGLDPRHALVLDDRPGVRDLLAALTCPGQPLAYDGPELALLRENGMLVDSGRLLPLVPGDPDAHTTLGRTDAAALARTSGDAVPDLVALRAAAPVDVVAFGGAPGELLAARTAALLRDAGARASALAPDAADATAGTDRVGVLVGAGEPHRELLDAWIRAGTPHVLVRVSEGTATVGPFVTPGETACLRCVDAHHTDADPAWPLLVAQHASATARGRPDGVPEPVDSVLATLAVAWAARDVLSHLEGRTPSSLSGVVRLDPHLTSLETGSWLRHPDCGCGWAHGA</sequence>
<protein>
    <submittedName>
        <fullName evidence="1">TOMM leader peptide-binding protein</fullName>
    </submittedName>
</protein>
<evidence type="ECO:0000313" key="2">
    <source>
        <dbReference type="Proteomes" id="UP000754710"/>
    </source>
</evidence>
<dbReference type="NCBIfam" id="TIGR03882">
    <property type="entry name" value="cyclo_dehyd_2"/>
    <property type="match status" value="1"/>
</dbReference>